<dbReference type="InterPro" id="IPR002654">
    <property type="entry name" value="Glyco_trans_25"/>
</dbReference>
<dbReference type="Pfam" id="PF01755">
    <property type="entry name" value="Glyco_transf_25"/>
    <property type="match status" value="1"/>
</dbReference>
<feature type="domain" description="Glycosyl transferase family 25" evidence="1">
    <location>
        <begin position="42"/>
        <end position="209"/>
    </location>
</feature>
<keyword evidence="3" id="KW-1185">Reference proteome</keyword>
<dbReference type="CDD" id="cd06532">
    <property type="entry name" value="Glyco_transf_25"/>
    <property type="match status" value="1"/>
</dbReference>
<accession>A0ABS6WRF4</accession>
<dbReference type="EMBL" id="JAHWQX010000003">
    <property type="protein sequence ID" value="MBW3098360.1"/>
    <property type="molecule type" value="Genomic_DNA"/>
</dbReference>
<protein>
    <submittedName>
        <fullName evidence="2">Glycosyltransferase family 25 protein</fullName>
    </submittedName>
</protein>
<comment type="caution">
    <text evidence="2">The sequence shown here is derived from an EMBL/GenBank/DDBJ whole genome shotgun (WGS) entry which is preliminary data.</text>
</comment>
<sequence>MPLLTELTVSGDKSMENRNCRGVAEVIDCNSMPLVMQVITCRKSPERRRLSATAQLETLGLEMVTEVVDGLVDDDPVIDQLYDEVANRWRAKRPLSRSEISAYGSHRLAWQRLLANGHGAAFVVEDDFGLKDPEKVTAALSNWQALLGEGRDIVKLFDYEKRTKNRVAANRRVGELELVKWRSPTAGMVAYMVSRQGAEKLLARSKVFRQIDEDIKYFWELGLNVWSLPGNPVIEISDQLGGSLIESDRKRLKNRRLTRSIWGNLLTLDRKVRTRWHLARERKAHR</sequence>
<name>A0ABS6WRF4_9HYPH</name>
<reference evidence="2" key="1">
    <citation type="submission" date="2021-07" db="EMBL/GenBank/DDBJ databases">
        <title>Pseudohoeflea marina sp. nov. a polyhydroxyalcanoate-producing bacterium.</title>
        <authorList>
            <person name="Zheng W."/>
            <person name="Yu S."/>
            <person name="Huang Y."/>
        </authorList>
    </citation>
    <scope>NUCLEOTIDE SEQUENCE</scope>
    <source>
        <strain evidence="2">DP4N28-3</strain>
    </source>
</reference>
<evidence type="ECO:0000313" key="2">
    <source>
        <dbReference type="EMBL" id="MBW3098360.1"/>
    </source>
</evidence>
<dbReference type="Proteomes" id="UP001430804">
    <property type="component" value="Unassembled WGS sequence"/>
</dbReference>
<gene>
    <name evidence="2" type="ORF">KY465_13825</name>
</gene>
<dbReference type="RefSeq" id="WP_219202322.1">
    <property type="nucleotide sequence ID" value="NZ_JAHWQX010000003.1"/>
</dbReference>
<evidence type="ECO:0000313" key="3">
    <source>
        <dbReference type="Proteomes" id="UP001430804"/>
    </source>
</evidence>
<evidence type="ECO:0000259" key="1">
    <source>
        <dbReference type="Pfam" id="PF01755"/>
    </source>
</evidence>
<proteinExistence type="predicted"/>
<organism evidence="2 3">
    <name type="scientific">Pseudohoeflea coraliihabitans</name>
    <dbReference type="NCBI Taxonomy" id="2860393"/>
    <lineage>
        <taxon>Bacteria</taxon>
        <taxon>Pseudomonadati</taxon>
        <taxon>Pseudomonadota</taxon>
        <taxon>Alphaproteobacteria</taxon>
        <taxon>Hyphomicrobiales</taxon>
        <taxon>Rhizobiaceae</taxon>
        <taxon>Pseudohoeflea</taxon>
    </lineage>
</organism>